<comment type="caution">
    <text evidence="2">The sequence shown here is derived from an EMBL/GenBank/DDBJ whole genome shotgun (WGS) entry which is preliminary data.</text>
</comment>
<dbReference type="Proteomes" id="UP000620366">
    <property type="component" value="Unassembled WGS sequence"/>
</dbReference>
<feature type="transmembrane region" description="Helical" evidence="1">
    <location>
        <begin position="6"/>
        <end position="25"/>
    </location>
</feature>
<dbReference type="Pfam" id="PF14276">
    <property type="entry name" value="DUF4363"/>
    <property type="match status" value="1"/>
</dbReference>
<dbReference type="AlphaFoldDB" id="A0A926HUJ1"/>
<evidence type="ECO:0000313" key="2">
    <source>
        <dbReference type="EMBL" id="MBC8535611.1"/>
    </source>
</evidence>
<keyword evidence="1" id="KW-0812">Transmembrane</keyword>
<reference evidence="2" key="1">
    <citation type="submission" date="2020-08" db="EMBL/GenBank/DDBJ databases">
        <title>Genome public.</title>
        <authorList>
            <person name="Liu C."/>
            <person name="Sun Q."/>
        </authorList>
    </citation>
    <scope>NUCLEOTIDE SEQUENCE</scope>
    <source>
        <strain evidence="2">BX7</strain>
    </source>
</reference>
<organism evidence="2 3">
    <name type="scientific">Feifania hominis</name>
    <dbReference type="NCBI Taxonomy" id="2763660"/>
    <lineage>
        <taxon>Bacteria</taxon>
        <taxon>Bacillati</taxon>
        <taxon>Bacillota</taxon>
        <taxon>Clostridia</taxon>
        <taxon>Eubacteriales</taxon>
        <taxon>Feifaniaceae</taxon>
        <taxon>Feifania</taxon>
    </lineage>
</organism>
<dbReference type="EMBL" id="JACRSP010000001">
    <property type="protein sequence ID" value="MBC8535611.1"/>
    <property type="molecule type" value="Genomic_DNA"/>
</dbReference>
<dbReference type="InterPro" id="IPR025373">
    <property type="entry name" value="DUF4363"/>
</dbReference>
<evidence type="ECO:0000256" key="1">
    <source>
        <dbReference type="SAM" id="Phobius"/>
    </source>
</evidence>
<protein>
    <submittedName>
        <fullName evidence="2">DUF4363 family protein</fullName>
    </submittedName>
</protein>
<dbReference type="RefSeq" id="WP_249299348.1">
    <property type="nucleotide sequence ID" value="NZ_JACRSP010000001.1"/>
</dbReference>
<proteinExistence type="predicted"/>
<keyword evidence="1" id="KW-1133">Transmembrane helix</keyword>
<keyword evidence="3" id="KW-1185">Reference proteome</keyword>
<keyword evidence="1" id="KW-0472">Membrane</keyword>
<gene>
    <name evidence="2" type="ORF">H8695_02750</name>
</gene>
<sequence>MKSIVIAILCLAIIICGAGFCYYLLQERSHDMILAVERVEQSLQDGSTQQAREEMEQMLRQFESYEHFITMVMNHEEVDQIKNYVERANGFMKVGRYDEFQVELAVIKMQLDHMHEVEMLNWRNIF</sequence>
<accession>A0A926HUJ1</accession>
<name>A0A926HUJ1_9FIRM</name>
<evidence type="ECO:0000313" key="3">
    <source>
        <dbReference type="Proteomes" id="UP000620366"/>
    </source>
</evidence>